<evidence type="ECO:0000313" key="4">
    <source>
        <dbReference type="Proteomes" id="UP000521868"/>
    </source>
</evidence>
<keyword evidence="4" id="KW-1185">Reference proteome</keyword>
<name>A0A7X6I8F0_9BURK</name>
<comment type="caution">
    <text evidence="3">The sequence shown here is derived from an EMBL/GenBank/DDBJ whole genome shotgun (WGS) entry which is preliminary data.</text>
</comment>
<evidence type="ECO:0000256" key="1">
    <source>
        <dbReference type="SAM" id="Coils"/>
    </source>
</evidence>
<reference evidence="3 4" key="1">
    <citation type="journal article" date="2020" name="Nature">
        <title>Bacterial chemolithoautotrophy via manganese oxidation.</title>
        <authorList>
            <person name="Yu H."/>
            <person name="Leadbetter J.R."/>
        </authorList>
    </citation>
    <scope>NUCLEOTIDE SEQUENCE [LARGE SCALE GENOMIC DNA]</scope>
    <source>
        <strain evidence="3 4">RBP-1</strain>
    </source>
</reference>
<evidence type="ECO:0000259" key="2">
    <source>
        <dbReference type="PROSITE" id="PS50943"/>
    </source>
</evidence>
<dbReference type="CDD" id="cd00093">
    <property type="entry name" value="HTH_XRE"/>
    <property type="match status" value="1"/>
</dbReference>
<dbReference type="Gene3D" id="1.10.260.40">
    <property type="entry name" value="lambda repressor-like DNA-binding domains"/>
    <property type="match status" value="1"/>
</dbReference>
<organism evidence="3 4">
    <name type="scientific">Ramlibacter lithotrophicus</name>
    <dbReference type="NCBI Taxonomy" id="2606681"/>
    <lineage>
        <taxon>Bacteria</taxon>
        <taxon>Pseudomonadati</taxon>
        <taxon>Pseudomonadota</taxon>
        <taxon>Betaproteobacteria</taxon>
        <taxon>Burkholderiales</taxon>
        <taxon>Comamonadaceae</taxon>
        <taxon>Ramlibacter</taxon>
    </lineage>
</organism>
<dbReference type="InterPro" id="IPR010982">
    <property type="entry name" value="Lambda_DNA-bd_dom_sf"/>
</dbReference>
<dbReference type="Proteomes" id="UP000521868">
    <property type="component" value="Unassembled WGS sequence"/>
</dbReference>
<keyword evidence="1" id="KW-0175">Coiled coil</keyword>
<dbReference type="Pfam" id="PF13560">
    <property type="entry name" value="HTH_31"/>
    <property type="match status" value="1"/>
</dbReference>
<proteinExistence type="predicted"/>
<protein>
    <submittedName>
        <fullName evidence="3">Helix-turn-helix transcriptional regulator</fullName>
    </submittedName>
</protein>
<dbReference type="EMBL" id="VTOX01000009">
    <property type="protein sequence ID" value="NKE68214.1"/>
    <property type="molecule type" value="Genomic_DNA"/>
</dbReference>
<dbReference type="SMART" id="SM00530">
    <property type="entry name" value="HTH_XRE"/>
    <property type="match status" value="1"/>
</dbReference>
<feature type="domain" description="HTH cro/C1-type" evidence="2">
    <location>
        <begin position="82"/>
        <end position="128"/>
    </location>
</feature>
<dbReference type="PROSITE" id="PS50943">
    <property type="entry name" value="HTH_CROC1"/>
    <property type="match status" value="1"/>
</dbReference>
<dbReference type="GO" id="GO:0003677">
    <property type="term" value="F:DNA binding"/>
    <property type="evidence" value="ECO:0007669"/>
    <property type="project" value="InterPro"/>
</dbReference>
<dbReference type="RefSeq" id="WP_168109338.1">
    <property type="nucleotide sequence ID" value="NZ_VTOX01000009.1"/>
</dbReference>
<dbReference type="InterPro" id="IPR001387">
    <property type="entry name" value="Cro/C1-type_HTH"/>
</dbReference>
<feature type="coiled-coil region" evidence="1">
    <location>
        <begin position="17"/>
        <end position="51"/>
    </location>
</feature>
<evidence type="ECO:0000313" key="3">
    <source>
        <dbReference type="EMBL" id="NKE68214.1"/>
    </source>
</evidence>
<dbReference type="SUPFAM" id="SSF47413">
    <property type="entry name" value="lambda repressor-like DNA-binding domains"/>
    <property type="match status" value="1"/>
</dbReference>
<sequence>MANLASMLKSEIARVARRELRAELQGLKKASASYRGEIARLKRRIGALEQQVKRLARPGREAPAVAADEEADLKLRFSAKGLASQRKRLGLSAEAFGALIGASGQSVYKWESGKIRPRARHLPRIAELRGMGKREAAARLQALAA</sequence>
<dbReference type="AlphaFoldDB" id="A0A7X6I8F0"/>
<accession>A0A7X6I8F0</accession>
<gene>
    <name evidence="3" type="ORF">RAMLITH_20565</name>
</gene>